<keyword evidence="4" id="KW-1185">Reference proteome</keyword>
<evidence type="ECO:0000313" key="3">
    <source>
        <dbReference type="EMBL" id="AYG02526.1"/>
    </source>
</evidence>
<reference evidence="3 4" key="1">
    <citation type="submission" date="2018-09" db="EMBL/GenBank/DDBJ databases">
        <title>Genome sequencing of strain 2DFW10M-5.</title>
        <authorList>
            <person name="Heo J."/>
            <person name="Kim S.-J."/>
            <person name="Kwon S.-W."/>
        </authorList>
    </citation>
    <scope>NUCLEOTIDE SEQUENCE [LARGE SCALE GENOMIC DNA]</scope>
    <source>
        <strain evidence="3 4">2DFW10M-5</strain>
    </source>
</reference>
<accession>A0A387BNF0</accession>
<dbReference type="InterPro" id="IPR002575">
    <property type="entry name" value="Aminoglycoside_PTrfase"/>
</dbReference>
<dbReference type="SUPFAM" id="SSF56112">
    <property type="entry name" value="Protein kinase-like (PK-like)"/>
    <property type="match status" value="1"/>
</dbReference>
<dbReference type="Gene3D" id="3.90.1200.10">
    <property type="match status" value="1"/>
</dbReference>
<keyword evidence="3" id="KW-0808">Transferase</keyword>
<dbReference type="EMBL" id="CP032624">
    <property type="protein sequence ID" value="AYG02526.1"/>
    <property type="molecule type" value="Genomic_DNA"/>
</dbReference>
<dbReference type="KEGG" id="gry:D7I44_02620"/>
<evidence type="ECO:0000259" key="2">
    <source>
        <dbReference type="Pfam" id="PF01636"/>
    </source>
</evidence>
<dbReference type="Proteomes" id="UP000275069">
    <property type="component" value="Chromosome"/>
</dbReference>
<dbReference type="Pfam" id="PF01636">
    <property type="entry name" value="APH"/>
    <property type="match status" value="1"/>
</dbReference>
<gene>
    <name evidence="3" type="ORF">D7I44_02620</name>
</gene>
<feature type="compositionally biased region" description="Polar residues" evidence="1">
    <location>
        <begin position="342"/>
        <end position="351"/>
    </location>
</feature>
<dbReference type="AlphaFoldDB" id="A0A387BNF0"/>
<dbReference type="RefSeq" id="WP_120788060.1">
    <property type="nucleotide sequence ID" value="NZ_CP032624.1"/>
</dbReference>
<sequence length="351" mass="37413">MARTPFTLAALSTAAVPGLEVVATREHTTGEHGDYDAAIMQVADGRELIIRVPRTQAAETEQAADLIALGAMTGGIRSRLPFELPTALGQAPFDGSRAVVYDFLPGRPLELDRVHGEIAVSAGQAVAAIHSLPTGFVLDAGLPQQSADDAQRAVLSVIDRAQATGSLPAALRARWNQAAADESLWQFVPTVINGALSADSLLVDEAAVRAVIGWSALSIGDPARDLAWVMGAQPEAAEAVFSWYEMGRQASTDPRLQHRALLHAELDLARWLLHGHELHDQAIIADAEAMLDTLVERVHQNGVDPLEQATVPVLDAAQVEELLSERPVHSDGLAPIDENVDSQRSSSSDDE</sequence>
<feature type="region of interest" description="Disordered" evidence="1">
    <location>
        <begin position="325"/>
        <end position="351"/>
    </location>
</feature>
<dbReference type="InterPro" id="IPR011009">
    <property type="entry name" value="Kinase-like_dom_sf"/>
</dbReference>
<proteinExistence type="predicted"/>
<name>A0A387BNF0_9MICO</name>
<evidence type="ECO:0000313" key="4">
    <source>
        <dbReference type="Proteomes" id="UP000275069"/>
    </source>
</evidence>
<evidence type="ECO:0000256" key="1">
    <source>
        <dbReference type="SAM" id="MobiDB-lite"/>
    </source>
</evidence>
<feature type="domain" description="Aminoglycoside phosphotransferase" evidence="2">
    <location>
        <begin position="43"/>
        <end position="245"/>
    </location>
</feature>
<organism evidence="3 4">
    <name type="scientific">Gryllotalpicola protaetiae</name>
    <dbReference type="NCBI Taxonomy" id="2419771"/>
    <lineage>
        <taxon>Bacteria</taxon>
        <taxon>Bacillati</taxon>
        <taxon>Actinomycetota</taxon>
        <taxon>Actinomycetes</taxon>
        <taxon>Micrococcales</taxon>
        <taxon>Microbacteriaceae</taxon>
        <taxon>Gryllotalpicola</taxon>
    </lineage>
</organism>
<protein>
    <submittedName>
        <fullName evidence="3">Macrolide 2'-phosphotransferase</fullName>
    </submittedName>
</protein>
<dbReference type="GO" id="GO:0016740">
    <property type="term" value="F:transferase activity"/>
    <property type="evidence" value="ECO:0007669"/>
    <property type="project" value="UniProtKB-KW"/>
</dbReference>
<dbReference type="OrthoDB" id="3239865at2"/>